<evidence type="ECO:0000313" key="5">
    <source>
        <dbReference type="Proteomes" id="UP001224325"/>
    </source>
</evidence>
<dbReference type="KEGG" id="mlil:QLS71_014400"/>
<dbReference type="InterPro" id="IPR052063">
    <property type="entry name" value="Polysaccharide_Lyase_1"/>
</dbReference>
<proteinExistence type="predicted"/>
<dbReference type="InterPro" id="IPR011050">
    <property type="entry name" value="Pectin_lyase_fold/virulence"/>
</dbReference>
<keyword evidence="1" id="KW-0479">Metal-binding</keyword>
<evidence type="ECO:0000256" key="1">
    <source>
        <dbReference type="ARBA" id="ARBA00022723"/>
    </source>
</evidence>
<name>A0AAU7EDI1_9FLAO</name>
<dbReference type="InterPro" id="IPR012334">
    <property type="entry name" value="Pectin_lyas_fold"/>
</dbReference>
<keyword evidence="5" id="KW-1185">Reference proteome</keyword>
<evidence type="ECO:0000256" key="2">
    <source>
        <dbReference type="ARBA" id="ARBA00023180"/>
    </source>
</evidence>
<feature type="region of interest" description="Disordered" evidence="3">
    <location>
        <begin position="410"/>
        <end position="430"/>
    </location>
</feature>
<accession>A0AAU7EDI1</accession>
<evidence type="ECO:0000256" key="3">
    <source>
        <dbReference type="SAM" id="MobiDB-lite"/>
    </source>
</evidence>
<dbReference type="Gene3D" id="2.160.20.10">
    <property type="entry name" value="Single-stranded right-handed beta-helix, Pectin lyase-like"/>
    <property type="match status" value="1"/>
</dbReference>
<dbReference type="RefSeq" id="WP_308993313.1">
    <property type="nucleotide sequence ID" value="NZ_CP155618.1"/>
</dbReference>
<dbReference type="GO" id="GO:0046872">
    <property type="term" value="F:metal ion binding"/>
    <property type="evidence" value="ECO:0007669"/>
    <property type="project" value="UniProtKB-KW"/>
</dbReference>
<reference evidence="4" key="1">
    <citation type="submission" date="2024-04" db="EMBL/GenBank/DDBJ databases">
        <title>Mariniflexile litorale, isolated from the shallow sediments of the Sea of Japan.</title>
        <authorList>
            <person name="Romanenko L."/>
            <person name="Isaeva M."/>
        </authorList>
    </citation>
    <scope>NUCLEOTIDE SEQUENCE [LARGE SCALE GENOMIC DNA]</scope>
    <source>
        <strain evidence="4">KMM 9835</strain>
    </source>
</reference>
<dbReference type="EMBL" id="CP155618">
    <property type="protein sequence ID" value="XBL13502.1"/>
    <property type="molecule type" value="Genomic_DNA"/>
</dbReference>
<dbReference type="PROSITE" id="PS51257">
    <property type="entry name" value="PROKAR_LIPOPROTEIN"/>
    <property type="match status" value="1"/>
</dbReference>
<evidence type="ECO:0000313" key="4">
    <source>
        <dbReference type="EMBL" id="XBL13502.1"/>
    </source>
</evidence>
<dbReference type="PANTHER" id="PTHR42970:SF1">
    <property type="entry name" value="PECTATE LYASE C-RELATED"/>
    <property type="match status" value="1"/>
</dbReference>
<sequence length="472" mass="52035">MRIKIFRNTGFLLLLILVISCGTKNKKNIETFPDYGKVIAFPGAEGFGRFATGGRGGEIYHVTNLKDSGKGSLRDAVSQSNRFIVFDVAGIIELKSALLFSSNITVAAQTAPGDGVVLYGNQVSFSGQSNIVCRYLRVRLGIQGPEGRDAAGIADNGRNMIFDHMSVTWGQDENFSINSESARDITIQNSIIGQGLQNHSCGGLIQTSIEHGVTLYRNLYIDNKTRNPKVKGLNQFVNNVIYNWGNGAAYNMGGNSKRASLTTIEDNYFIVGPALNWQNVRQEDNSIQVEKVSISPTKPFIGGNELFSTYCKQNYYDFDKNGTLNGVEIIPENNLEHFESTPAFLNTRPNIFPEITQQMNATDTYHWIVAHGGASLPVRDEVDHYLIDELTSLGEKGTIIQNEQDTQQFSLGGPGRIKTAEKPLDSDNDGMPDAFEEQYGLDKTNASDASKIADNGYTNIENYTFILETKLN</sequence>
<dbReference type="PANTHER" id="PTHR42970">
    <property type="entry name" value="PECTATE LYASE C-RELATED"/>
    <property type="match status" value="1"/>
</dbReference>
<keyword evidence="2" id="KW-0325">Glycoprotein</keyword>
<dbReference type="AlphaFoldDB" id="A0AAU7EDI1"/>
<dbReference type="Proteomes" id="UP001224325">
    <property type="component" value="Chromosome"/>
</dbReference>
<protein>
    <recommendedName>
        <fullName evidence="6">Pectate lyase</fullName>
    </recommendedName>
</protein>
<gene>
    <name evidence="4" type="ORF">QLS71_014400</name>
</gene>
<dbReference type="SUPFAM" id="SSF51126">
    <property type="entry name" value="Pectin lyase-like"/>
    <property type="match status" value="1"/>
</dbReference>
<organism evidence="4 5">
    <name type="scientific">Mariniflexile litorale</name>
    <dbReference type="NCBI Taxonomy" id="3045158"/>
    <lineage>
        <taxon>Bacteria</taxon>
        <taxon>Pseudomonadati</taxon>
        <taxon>Bacteroidota</taxon>
        <taxon>Flavobacteriia</taxon>
        <taxon>Flavobacteriales</taxon>
        <taxon>Flavobacteriaceae</taxon>
        <taxon>Mariniflexile</taxon>
    </lineage>
</organism>
<evidence type="ECO:0008006" key="6">
    <source>
        <dbReference type="Google" id="ProtNLM"/>
    </source>
</evidence>